<dbReference type="Pfam" id="PF09138">
    <property type="entry name" value="Urm1"/>
    <property type="match status" value="1"/>
</dbReference>
<dbReference type="SUPFAM" id="SSF54285">
    <property type="entry name" value="MoaD/ThiS"/>
    <property type="match status" value="1"/>
</dbReference>
<dbReference type="Proteomes" id="UP001620645">
    <property type="component" value="Unassembled WGS sequence"/>
</dbReference>
<evidence type="ECO:0000256" key="4">
    <source>
        <dbReference type="ARBA" id="ARBA00022786"/>
    </source>
</evidence>
<sequence>MLIQRDTVRPGVLVLINDTDWEILGGLDARLNGGDKQMNECPAPVKRVRFDHCPIYAADDHRHNRRRPSPQFPFFGGTSKRNLHRKICADLWLAIFRCLSPAELWLKIALLSGRFGALVDTHFKGRRVTIGHFNIQRSTLYSLRFCAQIVKVYADGGAEYFPLPSDPPPRYIVGFREITIRCVDPDVMAFLRLIRSLLSPGVCVSLGPLDDHQRSWQFVVEQSPLWPLLAPSIVSLGCYGAECLSLLRRHSSPTVLRDLTALRSVRSGDLVPGGTSDDSDGTTPSDQALSKWLHTVRPGDDGRRPNLLHCHNFCCISNIDTKVEELIEAFLRATSPVSYAIVLRLLKYATDIEPFETENERTRERMALSRRNLSTNCDEWLIRRGPIDAEANRWAKWAEESGGDGLNVIVIDIRE</sequence>
<dbReference type="GO" id="GO:0008033">
    <property type="term" value="P:tRNA processing"/>
    <property type="evidence" value="ECO:0007669"/>
    <property type="project" value="UniProtKB-KW"/>
</dbReference>
<accession>A0ABD2JSS6</accession>
<dbReference type="InterPro" id="IPR016155">
    <property type="entry name" value="Mopterin_synth/thiamin_S_b"/>
</dbReference>
<proteinExistence type="inferred from homology"/>
<keyword evidence="7" id="KW-1185">Reference proteome</keyword>
<evidence type="ECO:0000313" key="6">
    <source>
        <dbReference type="EMBL" id="KAL3093686.1"/>
    </source>
</evidence>
<keyword evidence="1 5" id="KW-0963">Cytoplasm</keyword>
<protein>
    <recommendedName>
        <fullName evidence="5">Ubiquitin-related modifier 1</fullName>
    </recommendedName>
</protein>
<dbReference type="GO" id="GO:0005737">
    <property type="term" value="C:cytoplasm"/>
    <property type="evidence" value="ECO:0007669"/>
    <property type="project" value="UniProtKB-SubCell"/>
</dbReference>
<evidence type="ECO:0000256" key="5">
    <source>
        <dbReference type="RuleBase" id="RU361182"/>
    </source>
</evidence>
<dbReference type="EMBL" id="JBICCN010000107">
    <property type="protein sequence ID" value="KAL3093686.1"/>
    <property type="molecule type" value="Genomic_DNA"/>
</dbReference>
<name>A0ABD2JSS6_HETSC</name>
<reference evidence="6 7" key="1">
    <citation type="submission" date="2024-10" db="EMBL/GenBank/DDBJ databases">
        <authorList>
            <person name="Kim D."/>
        </authorList>
    </citation>
    <scope>NUCLEOTIDE SEQUENCE [LARGE SCALE GENOMIC DNA]</scope>
    <source>
        <strain evidence="6">Taebaek</strain>
    </source>
</reference>
<dbReference type="InterPro" id="IPR012675">
    <property type="entry name" value="Beta-grasp_dom_sf"/>
</dbReference>
<evidence type="ECO:0000256" key="1">
    <source>
        <dbReference type="ARBA" id="ARBA00022490"/>
    </source>
</evidence>
<gene>
    <name evidence="6" type="ORF">niasHS_006248</name>
</gene>
<evidence type="ECO:0000313" key="7">
    <source>
        <dbReference type="Proteomes" id="UP001620645"/>
    </source>
</evidence>
<dbReference type="AlphaFoldDB" id="A0ABD2JSS6"/>
<comment type="subcellular location">
    <subcellularLocation>
        <location evidence="5">Cytoplasm</location>
    </subcellularLocation>
</comment>
<organism evidence="6 7">
    <name type="scientific">Heterodera schachtii</name>
    <name type="common">Sugarbeet cyst nematode worm</name>
    <name type="synonym">Tylenchus schachtii</name>
    <dbReference type="NCBI Taxonomy" id="97005"/>
    <lineage>
        <taxon>Eukaryota</taxon>
        <taxon>Metazoa</taxon>
        <taxon>Ecdysozoa</taxon>
        <taxon>Nematoda</taxon>
        <taxon>Chromadorea</taxon>
        <taxon>Rhabditida</taxon>
        <taxon>Tylenchina</taxon>
        <taxon>Tylenchomorpha</taxon>
        <taxon>Tylenchoidea</taxon>
        <taxon>Heteroderidae</taxon>
        <taxon>Heteroderinae</taxon>
        <taxon>Heterodera</taxon>
    </lineage>
</organism>
<keyword evidence="4" id="KW-0833">Ubl conjugation pathway</keyword>
<dbReference type="InterPro" id="IPR015221">
    <property type="entry name" value="Urm1"/>
</dbReference>
<evidence type="ECO:0000256" key="2">
    <source>
        <dbReference type="ARBA" id="ARBA00022499"/>
    </source>
</evidence>
<keyword evidence="2" id="KW-1017">Isopeptide bond</keyword>
<dbReference type="Gene3D" id="3.10.20.30">
    <property type="match status" value="1"/>
</dbReference>
<comment type="pathway">
    <text evidence="5">tRNA modification; 5-methoxycarbonylmethyl-2-thiouridine-tRNA biosynthesis.</text>
</comment>
<keyword evidence="3 5" id="KW-0819">tRNA processing</keyword>
<comment type="similarity">
    <text evidence="5">Belongs to the URM1 family.</text>
</comment>
<evidence type="ECO:0000256" key="3">
    <source>
        <dbReference type="ARBA" id="ARBA00022694"/>
    </source>
</evidence>
<comment type="caution">
    <text evidence="6">The sequence shown here is derived from an EMBL/GenBank/DDBJ whole genome shotgun (WGS) entry which is preliminary data.</text>
</comment>